<comment type="caution">
    <text evidence="2">The sequence shown here is derived from an EMBL/GenBank/DDBJ whole genome shotgun (WGS) entry which is preliminary data.</text>
</comment>
<gene>
    <name evidence="2" type="ORF">TIFTF001_020759</name>
</gene>
<dbReference type="Proteomes" id="UP001187192">
    <property type="component" value="Unassembled WGS sequence"/>
</dbReference>
<organism evidence="2 3">
    <name type="scientific">Ficus carica</name>
    <name type="common">Common fig</name>
    <dbReference type="NCBI Taxonomy" id="3494"/>
    <lineage>
        <taxon>Eukaryota</taxon>
        <taxon>Viridiplantae</taxon>
        <taxon>Streptophyta</taxon>
        <taxon>Embryophyta</taxon>
        <taxon>Tracheophyta</taxon>
        <taxon>Spermatophyta</taxon>
        <taxon>Magnoliopsida</taxon>
        <taxon>eudicotyledons</taxon>
        <taxon>Gunneridae</taxon>
        <taxon>Pentapetalae</taxon>
        <taxon>rosids</taxon>
        <taxon>fabids</taxon>
        <taxon>Rosales</taxon>
        <taxon>Moraceae</taxon>
        <taxon>Ficeae</taxon>
        <taxon>Ficus</taxon>
    </lineage>
</organism>
<dbReference type="EMBL" id="BTGU01000038">
    <property type="protein sequence ID" value="GMN51606.1"/>
    <property type="molecule type" value="Genomic_DNA"/>
</dbReference>
<name>A0AA88AYA9_FICCA</name>
<dbReference type="AlphaFoldDB" id="A0AA88AYA9"/>
<accession>A0AA88AYA9</accession>
<sequence>MPHTKAILVCWFNIQPSSSSHAKGLRRESTKAAFNICDGKTAAEVGNAPRMKRLASKSVKLQNPYTSEFGSADLTKRKRTTKEKKKKN</sequence>
<evidence type="ECO:0000256" key="1">
    <source>
        <dbReference type="SAM" id="MobiDB-lite"/>
    </source>
</evidence>
<feature type="region of interest" description="Disordered" evidence="1">
    <location>
        <begin position="66"/>
        <end position="88"/>
    </location>
</feature>
<feature type="compositionally biased region" description="Basic residues" evidence="1">
    <location>
        <begin position="76"/>
        <end position="88"/>
    </location>
</feature>
<proteinExistence type="predicted"/>
<protein>
    <submittedName>
        <fullName evidence="2">Uncharacterized protein</fullName>
    </submittedName>
</protein>
<reference evidence="2" key="1">
    <citation type="submission" date="2023-07" db="EMBL/GenBank/DDBJ databases">
        <title>draft genome sequence of fig (Ficus carica).</title>
        <authorList>
            <person name="Takahashi T."/>
            <person name="Nishimura K."/>
        </authorList>
    </citation>
    <scope>NUCLEOTIDE SEQUENCE</scope>
</reference>
<keyword evidence="3" id="KW-1185">Reference proteome</keyword>
<evidence type="ECO:0000313" key="2">
    <source>
        <dbReference type="EMBL" id="GMN51606.1"/>
    </source>
</evidence>
<evidence type="ECO:0000313" key="3">
    <source>
        <dbReference type="Proteomes" id="UP001187192"/>
    </source>
</evidence>